<evidence type="ECO:0000256" key="2">
    <source>
        <dbReference type="ARBA" id="ARBA00022679"/>
    </source>
</evidence>
<dbReference type="InterPro" id="IPR002052">
    <property type="entry name" value="DNA_methylase_N6_adenine_CS"/>
</dbReference>
<reference evidence="5" key="2">
    <citation type="journal article" date="2012" name="Environ. Microbiol.">
        <title>Genomic content of uncultured Bacteroidetes from contrasting oceanic provinces in the North Atlantic Ocean.</title>
        <authorList>
            <person name="Gomez-Pereira P.R."/>
            <person name="Schuler M."/>
            <person name="Fuchs B.M."/>
            <person name="Bennke C."/>
            <person name="Teeling H."/>
            <person name="Waldmann J."/>
            <person name="Richter M."/>
            <person name="Barbe V."/>
            <person name="Bataille E."/>
            <person name="Glockner F.O."/>
            <person name="Amann R."/>
        </authorList>
    </citation>
    <scope>NUCLEOTIDE SEQUENCE</scope>
</reference>
<name>F4MMW6_9BACT</name>
<dbReference type="Gene3D" id="3.40.50.150">
    <property type="entry name" value="Vaccinia Virus protein VP39"/>
    <property type="match status" value="1"/>
</dbReference>
<keyword evidence="3" id="KW-0694">RNA-binding</keyword>
<sequence>MLLVAKTLYGLEHVLADEIKKIGGKGIEIRNRAISFEGSLELLYTANMMLRSATQILMPIKKFKINNADELYKKGIQVDWSKIFDIRKTFSIKSTVNSIFFNHSNYPSLLLKDAIVDQFRKRTNRRPTVDSKFPDIKIDLHIENNFCTISLDSSGDLLYKRGYRKSVSIAPINEVLAAGIILLTKWNKETSFFDPMCGSGTFLIEAMMIAKNFPPNINRKYFGFTKWKNYDSKLHFKVRDRLKNQIIDKKIDIHGSDNNQKNVRICRENINTIFNYNSIKIKNIDFFETSTQKESFVLFNPPYGERLRIEEDLFYEKIGNHLKHNFVGNEVWIFSQNNEEKKLRIGLKPSTKIKLKNGSIDCSLNKYEIFSGKIKKGLIS</sequence>
<dbReference type="AlphaFoldDB" id="F4MMW6"/>
<organism evidence="5">
    <name type="scientific">uncultured Flavobacteriia bacterium</name>
    <dbReference type="NCBI Taxonomy" id="212695"/>
    <lineage>
        <taxon>Bacteria</taxon>
        <taxon>Pseudomonadati</taxon>
        <taxon>Bacteroidota</taxon>
        <taxon>Flavobacteriia</taxon>
        <taxon>environmental samples</taxon>
    </lineage>
</organism>
<dbReference type="CDD" id="cd11715">
    <property type="entry name" value="THUMP_AdoMetMT"/>
    <property type="match status" value="1"/>
</dbReference>
<dbReference type="InterPro" id="IPR029063">
    <property type="entry name" value="SAM-dependent_MTases_sf"/>
</dbReference>
<dbReference type="SUPFAM" id="SSF53335">
    <property type="entry name" value="S-adenosyl-L-methionine-dependent methyltransferases"/>
    <property type="match status" value="1"/>
</dbReference>
<keyword evidence="2" id="KW-0808">Transferase</keyword>
<dbReference type="GO" id="GO:0008990">
    <property type="term" value="F:rRNA (guanine-N2-)-methyltransferase activity"/>
    <property type="evidence" value="ECO:0007669"/>
    <property type="project" value="TreeGrafter"/>
</dbReference>
<dbReference type="InterPro" id="IPR053943">
    <property type="entry name" value="RlmKL-like_Mtase_CS"/>
</dbReference>
<dbReference type="PROSITE" id="PS51165">
    <property type="entry name" value="THUMP"/>
    <property type="match status" value="1"/>
</dbReference>
<gene>
    <name evidence="5" type="ORF">S18_870_0002</name>
</gene>
<evidence type="ECO:0000259" key="4">
    <source>
        <dbReference type="PROSITE" id="PS51165"/>
    </source>
</evidence>
<dbReference type="PANTHER" id="PTHR47313:SF1">
    <property type="entry name" value="RIBOSOMAL RNA LARGE SUBUNIT METHYLTRANSFERASE K_L"/>
    <property type="match status" value="1"/>
</dbReference>
<dbReference type="Pfam" id="PF02926">
    <property type="entry name" value="THUMP"/>
    <property type="match status" value="1"/>
</dbReference>
<dbReference type="PROSITE" id="PS01261">
    <property type="entry name" value="UPF0020"/>
    <property type="match status" value="1"/>
</dbReference>
<dbReference type="PROSITE" id="PS00092">
    <property type="entry name" value="N6_MTASE"/>
    <property type="match status" value="1"/>
</dbReference>
<dbReference type="EMBL" id="FQ032825">
    <property type="protein sequence ID" value="CBL87479.1"/>
    <property type="molecule type" value="Genomic_DNA"/>
</dbReference>
<evidence type="ECO:0000256" key="1">
    <source>
        <dbReference type="ARBA" id="ARBA00022603"/>
    </source>
</evidence>
<feature type="domain" description="THUMP" evidence="4">
    <location>
        <begin position="42"/>
        <end position="153"/>
    </location>
</feature>
<reference evidence="5" key="1">
    <citation type="submission" date="2010-05" db="EMBL/GenBank/DDBJ databases">
        <authorList>
            <person name="Genoscope - CEA"/>
        </authorList>
    </citation>
    <scope>NUCLEOTIDE SEQUENCE</scope>
</reference>
<evidence type="ECO:0000313" key="5">
    <source>
        <dbReference type="EMBL" id="CBL87479.1"/>
    </source>
</evidence>
<dbReference type="InterPro" id="IPR004114">
    <property type="entry name" value="THUMP_dom"/>
</dbReference>
<keyword evidence="1 5" id="KW-0489">Methyltransferase</keyword>
<protein>
    <submittedName>
        <fullName evidence="5">RNA methylase, UPF0020 family protein</fullName>
    </submittedName>
</protein>
<dbReference type="Pfam" id="PF01170">
    <property type="entry name" value="UPF0020"/>
    <property type="match status" value="1"/>
</dbReference>
<dbReference type="GO" id="GO:0070043">
    <property type="term" value="F:rRNA (guanine-N7-)-methyltransferase activity"/>
    <property type="evidence" value="ECO:0007669"/>
    <property type="project" value="TreeGrafter"/>
</dbReference>
<dbReference type="Pfam" id="PF22020">
    <property type="entry name" value="RlmL_1st"/>
    <property type="match status" value="1"/>
</dbReference>
<dbReference type="SMART" id="SM00981">
    <property type="entry name" value="THUMP"/>
    <property type="match status" value="1"/>
</dbReference>
<accession>F4MMW6</accession>
<dbReference type="InterPro" id="IPR054170">
    <property type="entry name" value="RlmL_1st"/>
</dbReference>
<dbReference type="GO" id="GO:0003723">
    <property type="term" value="F:RNA binding"/>
    <property type="evidence" value="ECO:0007669"/>
    <property type="project" value="UniProtKB-UniRule"/>
</dbReference>
<proteinExistence type="predicted"/>
<dbReference type="PANTHER" id="PTHR47313">
    <property type="entry name" value="RIBOSOMAL RNA LARGE SUBUNIT METHYLTRANSFERASE K/L"/>
    <property type="match status" value="1"/>
</dbReference>
<dbReference type="Gene3D" id="3.30.2130.30">
    <property type="match status" value="1"/>
</dbReference>
<dbReference type="InterPro" id="IPR000241">
    <property type="entry name" value="RlmKL-like_Mtase"/>
</dbReference>
<evidence type="ECO:0000256" key="3">
    <source>
        <dbReference type="PROSITE-ProRule" id="PRU00529"/>
    </source>
</evidence>